<accession>A0AA40E665</accession>
<dbReference type="PANTHER" id="PTHR40466">
    <property type="entry name" value="EXPRESSED PROTEIN"/>
    <property type="match status" value="1"/>
</dbReference>
<feature type="region of interest" description="Disordered" evidence="1">
    <location>
        <begin position="75"/>
        <end position="97"/>
    </location>
</feature>
<evidence type="ECO:0000256" key="2">
    <source>
        <dbReference type="SAM" id="Phobius"/>
    </source>
</evidence>
<dbReference type="EMBL" id="JAUKUA010000001">
    <property type="protein sequence ID" value="KAK0729709.1"/>
    <property type="molecule type" value="Genomic_DNA"/>
</dbReference>
<evidence type="ECO:0000313" key="3">
    <source>
        <dbReference type="EMBL" id="KAK0729709.1"/>
    </source>
</evidence>
<keyword evidence="2" id="KW-0812">Transmembrane</keyword>
<evidence type="ECO:0000256" key="1">
    <source>
        <dbReference type="SAM" id="MobiDB-lite"/>
    </source>
</evidence>
<dbReference type="AlphaFoldDB" id="A0AA40E665"/>
<feature type="transmembrane region" description="Helical" evidence="2">
    <location>
        <begin position="34"/>
        <end position="53"/>
    </location>
</feature>
<dbReference type="InterPro" id="IPR039965">
    <property type="entry name" value="C3H7.08c"/>
</dbReference>
<keyword evidence="4" id="KW-1185">Reference proteome</keyword>
<dbReference type="Proteomes" id="UP001172102">
    <property type="component" value="Unassembled WGS sequence"/>
</dbReference>
<protein>
    <submittedName>
        <fullName evidence="3">Uncharacterized protein</fullName>
    </submittedName>
</protein>
<keyword evidence="2" id="KW-0472">Membrane</keyword>
<sequence length="128" mass="13611">MASFVARRAFSTTARRLATGEEALKSETKKNPEIAVLGGVMVCALAGAGFYFGRSPTGATSETHVAIAKDSMPWETQSGEGKYQYHPGGDANAAPKDAPSAVNVVVVPDVSLPKDLHEKWNKWGKDGY</sequence>
<evidence type="ECO:0000313" key="4">
    <source>
        <dbReference type="Proteomes" id="UP001172102"/>
    </source>
</evidence>
<keyword evidence="2" id="KW-1133">Transmembrane helix</keyword>
<dbReference type="PANTHER" id="PTHR40466:SF1">
    <property type="entry name" value="FUNGAL PROTEIN"/>
    <property type="match status" value="1"/>
</dbReference>
<name>A0AA40E665_9PEZI</name>
<reference evidence="3" key="1">
    <citation type="submission" date="2023-06" db="EMBL/GenBank/DDBJ databases">
        <title>Genome-scale phylogeny and comparative genomics of the fungal order Sordariales.</title>
        <authorList>
            <consortium name="Lawrence Berkeley National Laboratory"/>
            <person name="Hensen N."/>
            <person name="Bonometti L."/>
            <person name="Westerberg I."/>
            <person name="Brannstrom I.O."/>
            <person name="Guillou S."/>
            <person name="Cros-Aarteil S."/>
            <person name="Calhoun S."/>
            <person name="Haridas S."/>
            <person name="Kuo A."/>
            <person name="Mondo S."/>
            <person name="Pangilinan J."/>
            <person name="Riley R."/>
            <person name="Labutti K."/>
            <person name="Andreopoulos B."/>
            <person name="Lipzen A."/>
            <person name="Chen C."/>
            <person name="Yanf M."/>
            <person name="Daum C."/>
            <person name="Ng V."/>
            <person name="Clum A."/>
            <person name="Steindorff A."/>
            <person name="Ohm R."/>
            <person name="Martin F."/>
            <person name="Silar P."/>
            <person name="Natvig D."/>
            <person name="Lalanne C."/>
            <person name="Gautier V."/>
            <person name="Ament-Velasquez S.L."/>
            <person name="Kruys A."/>
            <person name="Hutchinson M.I."/>
            <person name="Powell A.J."/>
            <person name="Barry K."/>
            <person name="Miller A.N."/>
            <person name="Grigoriev I.V."/>
            <person name="Debuchy R."/>
            <person name="Gladieux P."/>
            <person name="Thoren M.H."/>
            <person name="Johannesson H."/>
        </authorList>
    </citation>
    <scope>NUCLEOTIDE SEQUENCE</scope>
    <source>
        <strain evidence="3">SMH4607-1</strain>
    </source>
</reference>
<gene>
    <name evidence="3" type="ORF">B0H67DRAFT_477241</name>
</gene>
<comment type="caution">
    <text evidence="3">The sequence shown here is derived from an EMBL/GenBank/DDBJ whole genome shotgun (WGS) entry which is preliminary data.</text>
</comment>
<organism evidence="3 4">
    <name type="scientific">Lasiosphaeris hirsuta</name>
    <dbReference type="NCBI Taxonomy" id="260670"/>
    <lineage>
        <taxon>Eukaryota</taxon>
        <taxon>Fungi</taxon>
        <taxon>Dikarya</taxon>
        <taxon>Ascomycota</taxon>
        <taxon>Pezizomycotina</taxon>
        <taxon>Sordariomycetes</taxon>
        <taxon>Sordariomycetidae</taxon>
        <taxon>Sordariales</taxon>
        <taxon>Lasiosphaeriaceae</taxon>
        <taxon>Lasiosphaeris</taxon>
    </lineage>
</organism>
<proteinExistence type="predicted"/>